<dbReference type="InterPro" id="IPR013087">
    <property type="entry name" value="Znf_C2H2_type"/>
</dbReference>
<dbReference type="SUPFAM" id="SSF57667">
    <property type="entry name" value="beta-beta-alpha zinc fingers"/>
    <property type="match status" value="3"/>
</dbReference>
<feature type="domain" description="C2H2-type" evidence="16">
    <location>
        <begin position="569"/>
        <end position="592"/>
    </location>
</feature>
<comment type="similarity">
    <text evidence="2">Belongs to the krueppel C2H2-type zinc-finger protein family.</text>
</comment>
<feature type="region of interest" description="Disordered" evidence="15">
    <location>
        <begin position="434"/>
        <end position="454"/>
    </location>
</feature>
<keyword evidence="12" id="KW-0804">Transcription</keyword>
<feature type="domain" description="C2H2-type" evidence="16">
    <location>
        <begin position="541"/>
        <end position="568"/>
    </location>
</feature>
<evidence type="ECO:0000256" key="6">
    <source>
        <dbReference type="ARBA" id="ARBA00022723"/>
    </source>
</evidence>
<evidence type="ECO:0000256" key="9">
    <source>
        <dbReference type="ARBA" id="ARBA00022833"/>
    </source>
</evidence>
<keyword evidence="13" id="KW-0539">Nucleus</keyword>
<dbReference type="InterPro" id="IPR046341">
    <property type="entry name" value="SET_dom_sf"/>
</dbReference>
<feature type="non-terminal residue" evidence="19">
    <location>
        <position position="592"/>
    </location>
</feature>
<dbReference type="FunFam" id="3.30.160.60:FF:000774">
    <property type="entry name" value="Zinc finger protein"/>
    <property type="match status" value="1"/>
</dbReference>
<feature type="region of interest" description="Disordered" evidence="15">
    <location>
        <begin position="46"/>
        <end position="199"/>
    </location>
</feature>
<dbReference type="PANTHER" id="PTHR16515">
    <property type="entry name" value="PR DOMAIN ZINC FINGER PROTEIN"/>
    <property type="match status" value="1"/>
</dbReference>
<feature type="compositionally biased region" description="Low complexity" evidence="15">
    <location>
        <begin position="171"/>
        <end position="183"/>
    </location>
</feature>
<keyword evidence="11" id="KW-0238">DNA-binding</keyword>
<evidence type="ECO:0000256" key="5">
    <source>
        <dbReference type="ARBA" id="ARBA00022691"/>
    </source>
</evidence>
<keyword evidence="4" id="KW-0808">Transferase</keyword>
<dbReference type="GO" id="GO:0005634">
    <property type="term" value="C:nucleus"/>
    <property type="evidence" value="ECO:0007669"/>
    <property type="project" value="UniProtKB-SubCell"/>
</dbReference>
<dbReference type="InterPro" id="IPR036236">
    <property type="entry name" value="Znf_C2H2_sf"/>
</dbReference>
<dbReference type="AlphaFoldDB" id="A0A6J1SCF8"/>
<evidence type="ECO:0000256" key="13">
    <source>
        <dbReference type="ARBA" id="ARBA00023242"/>
    </source>
</evidence>
<evidence type="ECO:0000256" key="8">
    <source>
        <dbReference type="ARBA" id="ARBA00022771"/>
    </source>
</evidence>
<dbReference type="GeneID" id="113206830"/>
<dbReference type="SUPFAM" id="SSF109640">
    <property type="entry name" value="KRAB domain (Kruppel-associated box)"/>
    <property type="match status" value="1"/>
</dbReference>
<dbReference type="GO" id="GO:0003677">
    <property type="term" value="F:DNA binding"/>
    <property type="evidence" value="ECO:0007669"/>
    <property type="project" value="UniProtKB-KW"/>
</dbReference>
<dbReference type="PROSITE" id="PS00028">
    <property type="entry name" value="ZINC_FINGER_C2H2_1"/>
    <property type="match status" value="5"/>
</dbReference>
<evidence type="ECO:0000259" key="17">
    <source>
        <dbReference type="PROSITE" id="PS50280"/>
    </source>
</evidence>
<keyword evidence="5" id="KW-0949">S-adenosyl-L-methionine</keyword>
<dbReference type="Proteomes" id="UP000504606">
    <property type="component" value="Unplaced"/>
</dbReference>
<evidence type="ECO:0000256" key="10">
    <source>
        <dbReference type="ARBA" id="ARBA00023015"/>
    </source>
</evidence>
<evidence type="ECO:0000256" key="7">
    <source>
        <dbReference type="ARBA" id="ARBA00022737"/>
    </source>
</evidence>
<evidence type="ECO:0000256" key="2">
    <source>
        <dbReference type="ARBA" id="ARBA00006991"/>
    </source>
</evidence>
<sequence length="592" mass="65328">MSSSESDASEFEDIKPFFPLEEWKDLCTYEKKSYRNAKANYHNMQLCGLAPKPPGFMTRILAQKRKEKSQQRPQAKKGAKKPKGEEEPSDDEKDLDWSPTKENAKGRPQPLQPDRPKVAPVPPLPTSAAGKENVDPVASTSSSTSSVRAKNKRCAPRAPASAGVPLANRGPSSSAAAPEAPRPTTRYPKRAGSRRSYVEPELQDDDDFLFCDDCQKEWDGDCPVHGALEIIADTEVAVGHPERALLTVPPQLVIEASKIPGAGRGVWTRQAVPRRVRFGPYEGDNVPANKETGYGWEIHRGGKATHCVDALDMAKSNWMRFVNCARHSGEENLYPYQYKGHLYYRVVRDIPPNTELLVWYGDSYGKELGLDPKLYKDPTQDTRALTGIFPCGACGLCFVSPLLVAQHHRVGVCSAELRRRQACGAGAVLGGGRAEGEEQLGGDQGAPTGAGSADKPHRCATCGAGFRTQWNLRRHTRTHTGEKPFSCEICSASFKERSKLRTHMRTHTGEKPYSCEICSANFSGASRLRTHMRTHTGEKPFSCQNCSATFSRGDHLRAHIRSHTGEKPYKCQMCSASFSMNCNLSTHMRTHT</sequence>
<dbReference type="GO" id="GO:0006355">
    <property type="term" value="P:regulation of DNA-templated transcription"/>
    <property type="evidence" value="ECO:0007669"/>
    <property type="project" value="InterPro"/>
</dbReference>
<feature type="domain" description="C2H2-type" evidence="16">
    <location>
        <begin position="485"/>
        <end position="512"/>
    </location>
</feature>
<dbReference type="KEGG" id="foc:113206830"/>
<dbReference type="FunFam" id="3.30.160.60:FF:001506">
    <property type="entry name" value="Zinc finger protein"/>
    <property type="match status" value="1"/>
</dbReference>
<keyword evidence="7" id="KW-0677">Repeat</keyword>
<dbReference type="GO" id="GO:0032259">
    <property type="term" value="P:methylation"/>
    <property type="evidence" value="ECO:0007669"/>
    <property type="project" value="UniProtKB-KW"/>
</dbReference>
<dbReference type="SUPFAM" id="SSF82199">
    <property type="entry name" value="SET domain"/>
    <property type="match status" value="1"/>
</dbReference>
<evidence type="ECO:0000256" key="11">
    <source>
        <dbReference type="ARBA" id="ARBA00023125"/>
    </source>
</evidence>
<dbReference type="PANTHER" id="PTHR16515:SF49">
    <property type="entry name" value="GASTRULA ZINC FINGER PROTEIN XLCGF49.1-LIKE-RELATED"/>
    <property type="match status" value="1"/>
</dbReference>
<evidence type="ECO:0000313" key="18">
    <source>
        <dbReference type="Proteomes" id="UP000504606"/>
    </source>
</evidence>
<keyword evidence="3" id="KW-0489">Methyltransferase</keyword>
<name>A0A6J1SCF8_FRAOC</name>
<comment type="subcellular location">
    <subcellularLocation>
        <location evidence="1">Nucleus</location>
    </subcellularLocation>
</comment>
<dbReference type="GO" id="GO:0008170">
    <property type="term" value="F:N-methyltransferase activity"/>
    <property type="evidence" value="ECO:0007669"/>
    <property type="project" value="UniProtKB-ARBA"/>
</dbReference>
<evidence type="ECO:0000256" key="4">
    <source>
        <dbReference type="ARBA" id="ARBA00022679"/>
    </source>
</evidence>
<evidence type="ECO:0000256" key="3">
    <source>
        <dbReference type="ARBA" id="ARBA00022603"/>
    </source>
</evidence>
<dbReference type="InterPro" id="IPR036051">
    <property type="entry name" value="KRAB_dom_sf"/>
</dbReference>
<dbReference type="OrthoDB" id="40579at2759"/>
<keyword evidence="18" id="KW-1185">Reference proteome</keyword>
<dbReference type="Gene3D" id="2.170.270.10">
    <property type="entry name" value="SET domain"/>
    <property type="match status" value="1"/>
</dbReference>
<dbReference type="CDD" id="cd19193">
    <property type="entry name" value="PR-SET_PRDM7_9"/>
    <property type="match status" value="1"/>
</dbReference>
<dbReference type="InterPro" id="IPR050331">
    <property type="entry name" value="Zinc_finger"/>
</dbReference>
<evidence type="ECO:0000256" key="15">
    <source>
        <dbReference type="SAM" id="MobiDB-lite"/>
    </source>
</evidence>
<proteinExistence type="inferred from homology"/>
<dbReference type="InterPro" id="IPR044417">
    <property type="entry name" value="PRDM7_9_PR-SET"/>
</dbReference>
<dbReference type="FunFam" id="3.30.160.60:FF:001480">
    <property type="entry name" value="Si:cabz01071911.3"/>
    <property type="match status" value="1"/>
</dbReference>
<accession>A0A6J1SCF8</accession>
<protein>
    <submittedName>
        <fullName evidence="19">Histone-lysine N-methyltransferase PRDM9-like</fullName>
    </submittedName>
</protein>
<keyword evidence="9" id="KW-0862">Zinc</keyword>
<evidence type="ECO:0000259" key="16">
    <source>
        <dbReference type="PROSITE" id="PS50157"/>
    </source>
</evidence>
<dbReference type="Pfam" id="PF21549">
    <property type="entry name" value="PRDM2_PR"/>
    <property type="match status" value="1"/>
</dbReference>
<dbReference type="Pfam" id="PF13894">
    <property type="entry name" value="zf-C2H2_4"/>
    <property type="match status" value="1"/>
</dbReference>
<dbReference type="GO" id="GO:0008270">
    <property type="term" value="F:zinc ion binding"/>
    <property type="evidence" value="ECO:0007669"/>
    <property type="project" value="UniProtKB-KW"/>
</dbReference>
<keyword evidence="10" id="KW-0805">Transcription regulation</keyword>
<gene>
    <name evidence="19" type="primary">LOC113206830</name>
</gene>
<dbReference type="FunFam" id="3.30.160.60:FF:000264">
    <property type="entry name" value="Zinc finger protein 236"/>
    <property type="match status" value="1"/>
</dbReference>
<evidence type="ECO:0000256" key="1">
    <source>
        <dbReference type="ARBA" id="ARBA00004123"/>
    </source>
</evidence>
<dbReference type="Gene3D" id="3.30.160.60">
    <property type="entry name" value="Classic Zinc Finger"/>
    <property type="match status" value="5"/>
</dbReference>
<evidence type="ECO:0000256" key="12">
    <source>
        <dbReference type="ARBA" id="ARBA00023163"/>
    </source>
</evidence>
<dbReference type="RefSeq" id="XP_026278869.2">
    <property type="nucleotide sequence ID" value="XM_026423084.2"/>
</dbReference>
<dbReference type="GO" id="GO:0042054">
    <property type="term" value="F:histone methyltransferase activity"/>
    <property type="evidence" value="ECO:0007669"/>
    <property type="project" value="InterPro"/>
</dbReference>
<feature type="domain" description="C2H2-type" evidence="16">
    <location>
        <begin position="457"/>
        <end position="484"/>
    </location>
</feature>
<dbReference type="GO" id="GO:0008757">
    <property type="term" value="F:S-adenosylmethionine-dependent methyltransferase activity"/>
    <property type="evidence" value="ECO:0007669"/>
    <property type="project" value="UniProtKB-ARBA"/>
</dbReference>
<dbReference type="Pfam" id="PF00096">
    <property type="entry name" value="zf-C2H2"/>
    <property type="match status" value="4"/>
</dbReference>
<dbReference type="InterPro" id="IPR001214">
    <property type="entry name" value="SET_dom"/>
</dbReference>
<organism evidence="18 19">
    <name type="scientific">Frankliniella occidentalis</name>
    <name type="common">Western flower thrips</name>
    <name type="synonym">Euthrips occidentalis</name>
    <dbReference type="NCBI Taxonomy" id="133901"/>
    <lineage>
        <taxon>Eukaryota</taxon>
        <taxon>Metazoa</taxon>
        <taxon>Ecdysozoa</taxon>
        <taxon>Arthropoda</taxon>
        <taxon>Hexapoda</taxon>
        <taxon>Insecta</taxon>
        <taxon>Pterygota</taxon>
        <taxon>Neoptera</taxon>
        <taxon>Paraneoptera</taxon>
        <taxon>Thysanoptera</taxon>
        <taxon>Terebrantia</taxon>
        <taxon>Thripoidea</taxon>
        <taxon>Thripidae</taxon>
        <taxon>Frankliniella</taxon>
    </lineage>
</organism>
<dbReference type="FunFam" id="3.30.160.60:FF:000286">
    <property type="entry name" value="Zinc finger protein 770"/>
    <property type="match status" value="1"/>
</dbReference>
<dbReference type="PROSITE" id="PS50280">
    <property type="entry name" value="SET"/>
    <property type="match status" value="1"/>
</dbReference>
<feature type="domain" description="SET" evidence="17">
    <location>
        <begin position="250"/>
        <end position="361"/>
    </location>
</feature>
<feature type="domain" description="C2H2-type" evidence="16">
    <location>
        <begin position="513"/>
        <end position="540"/>
    </location>
</feature>
<keyword evidence="6" id="KW-0479">Metal-binding</keyword>
<evidence type="ECO:0000256" key="14">
    <source>
        <dbReference type="PROSITE-ProRule" id="PRU00042"/>
    </source>
</evidence>
<keyword evidence="8 14" id="KW-0863">Zinc-finger</keyword>
<evidence type="ECO:0000313" key="19">
    <source>
        <dbReference type="RefSeq" id="XP_026278869.2"/>
    </source>
</evidence>
<dbReference type="SMART" id="SM00355">
    <property type="entry name" value="ZnF_C2H2"/>
    <property type="match status" value="6"/>
</dbReference>
<dbReference type="SMART" id="SM00317">
    <property type="entry name" value="SET"/>
    <property type="match status" value="1"/>
</dbReference>
<dbReference type="PROSITE" id="PS50157">
    <property type="entry name" value="ZINC_FINGER_C2H2_2"/>
    <property type="match status" value="5"/>
</dbReference>
<reference evidence="19" key="1">
    <citation type="submission" date="2025-08" db="UniProtKB">
        <authorList>
            <consortium name="RefSeq"/>
        </authorList>
    </citation>
    <scope>IDENTIFICATION</scope>
    <source>
        <tissue evidence="19">Whole organism</tissue>
    </source>
</reference>